<reference evidence="1 2" key="1">
    <citation type="submission" date="2024-01" db="EMBL/GenBank/DDBJ databases">
        <title>The genomes of 5 underutilized Papilionoideae crops provide insights into root nodulation and disease resistanc.</title>
        <authorList>
            <person name="Jiang F."/>
        </authorList>
    </citation>
    <scope>NUCLEOTIDE SEQUENCE [LARGE SCALE GENOMIC DNA]</scope>
    <source>
        <strain evidence="1">LVBAO_FW01</strain>
        <tissue evidence="1">Leaves</tissue>
    </source>
</reference>
<proteinExistence type="predicted"/>
<evidence type="ECO:0000313" key="2">
    <source>
        <dbReference type="Proteomes" id="UP001367508"/>
    </source>
</evidence>
<protein>
    <submittedName>
        <fullName evidence="1">Uncharacterized protein</fullName>
    </submittedName>
</protein>
<dbReference type="EMBL" id="JAYMYQ010000001">
    <property type="protein sequence ID" value="KAK7361951.1"/>
    <property type="molecule type" value="Genomic_DNA"/>
</dbReference>
<name>A0AAN9MWP5_CANGL</name>
<dbReference type="Proteomes" id="UP001367508">
    <property type="component" value="Unassembled WGS sequence"/>
</dbReference>
<keyword evidence="2" id="KW-1185">Reference proteome</keyword>
<comment type="caution">
    <text evidence="1">The sequence shown here is derived from an EMBL/GenBank/DDBJ whole genome shotgun (WGS) entry which is preliminary data.</text>
</comment>
<evidence type="ECO:0000313" key="1">
    <source>
        <dbReference type="EMBL" id="KAK7361951.1"/>
    </source>
</evidence>
<sequence>MGEPYFNSDICRESEGFRVLKMNQNQASDSGFQARNGRLLEPCNRSGPGLTFIQARGVLCKFAIHQDQVLSLQFHLREVAGSEAREKAILSRLLNLGCEDKAELM</sequence>
<accession>A0AAN9MWP5</accession>
<gene>
    <name evidence="1" type="ORF">VNO77_04047</name>
</gene>
<organism evidence="1 2">
    <name type="scientific">Canavalia gladiata</name>
    <name type="common">Sword bean</name>
    <name type="synonym">Dolichos gladiatus</name>
    <dbReference type="NCBI Taxonomy" id="3824"/>
    <lineage>
        <taxon>Eukaryota</taxon>
        <taxon>Viridiplantae</taxon>
        <taxon>Streptophyta</taxon>
        <taxon>Embryophyta</taxon>
        <taxon>Tracheophyta</taxon>
        <taxon>Spermatophyta</taxon>
        <taxon>Magnoliopsida</taxon>
        <taxon>eudicotyledons</taxon>
        <taxon>Gunneridae</taxon>
        <taxon>Pentapetalae</taxon>
        <taxon>rosids</taxon>
        <taxon>fabids</taxon>
        <taxon>Fabales</taxon>
        <taxon>Fabaceae</taxon>
        <taxon>Papilionoideae</taxon>
        <taxon>50 kb inversion clade</taxon>
        <taxon>NPAAA clade</taxon>
        <taxon>indigoferoid/millettioid clade</taxon>
        <taxon>Phaseoleae</taxon>
        <taxon>Canavalia</taxon>
    </lineage>
</organism>
<dbReference type="AlphaFoldDB" id="A0AAN9MWP5"/>